<keyword evidence="6 8" id="KW-1133">Transmembrane helix</keyword>
<dbReference type="Gene3D" id="1.10.3470.10">
    <property type="entry name" value="ABC transporter involved in vitamin B12 uptake, BtuC"/>
    <property type="match status" value="1"/>
</dbReference>
<dbReference type="Pfam" id="PF01032">
    <property type="entry name" value="FecCD"/>
    <property type="match status" value="1"/>
</dbReference>
<keyword evidence="3" id="KW-0813">Transport</keyword>
<keyword evidence="4" id="KW-1003">Cell membrane</keyword>
<evidence type="ECO:0000313" key="10">
    <source>
        <dbReference type="Proteomes" id="UP001142325"/>
    </source>
</evidence>
<evidence type="ECO:0000256" key="5">
    <source>
        <dbReference type="ARBA" id="ARBA00022692"/>
    </source>
</evidence>
<feature type="transmembrane region" description="Helical" evidence="8">
    <location>
        <begin position="251"/>
        <end position="278"/>
    </location>
</feature>
<feature type="transmembrane region" description="Helical" evidence="8">
    <location>
        <begin position="77"/>
        <end position="95"/>
    </location>
</feature>
<dbReference type="GO" id="GO:0022857">
    <property type="term" value="F:transmembrane transporter activity"/>
    <property type="evidence" value="ECO:0007669"/>
    <property type="project" value="InterPro"/>
</dbReference>
<evidence type="ECO:0000256" key="8">
    <source>
        <dbReference type="SAM" id="Phobius"/>
    </source>
</evidence>
<evidence type="ECO:0000313" key="9">
    <source>
        <dbReference type="EMBL" id="GLK01081.1"/>
    </source>
</evidence>
<dbReference type="Proteomes" id="UP001142325">
    <property type="component" value="Unassembled WGS sequence"/>
</dbReference>
<evidence type="ECO:0000256" key="2">
    <source>
        <dbReference type="ARBA" id="ARBA00007935"/>
    </source>
</evidence>
<keyword evidence="5 8" id="KW-0812">Transmembrane</keyword>
<feature type="transmembrane region" description="Helical" evidence="8">
    <location>
        <begin position="133"/>
        <end position="151"/>
    </location>
</feature>
<evidence type="ECO:0000256" key="7">
    <source>
        <dbReference type="ARBA" id="ARBA00023136"/>
    </source>
</evidence>
<dbReference type="GO" id="GO:0033214">
    <property type="term" value="P:siderophore-iron import into cell"/>
    <property type="evidence" value="ECO:0007669"/>
    <property type="project" value="TreeGrafter"/>
</dbReference>
<reference evidence="9" key="2">
    <citation type="submission" date="2023-01" db="EMBL/GenBank/DDBJ databases">
        <authorList>
            <person name="Sun Q."/>
            <person name="Evtushenko L."/>
        </authorList>
    </citation>
    <scope>NUCLEOTIDE SEQUENCE</scope>
    <source>
        <strain evidence="9">VKM Ac-1958</strain>
    </source>
</reference>
<dbReference type="GO" id="GO:0005886">
    <property type="term" value="C:plasma membrane"/>
    <property type="evidence" value="ECO:0007669"/>
    <property type="project" value="UniProtKB-SubCell"/>
</dbReference>
<reference evidence="9" key="1">
    <citation type="journal article" date="2014" name="Int. J. Syst. Evol. Microbiol.">
        <title>Complete genome sequence of Corynebacterium casei LMG S-19264T (=DSM 44701T), isolated from a smear-ripened cheese.</title>
        <authorList>
            <consortium name="US DOE Joint Genome Institute (JGI-PGF)"/>
            <person name="Walter F."/>
            <person name="Albersmeier A."/>
            <person name="Kalinowski J."/>
            <person name="Ruckert C."/>
        </authorList>
    </citation>
    <scope>NUCLEOTIDE SEQUENCE</scope>
    <source>
        <strain evidence="9">VKM Ac-1958</strain>
    </source>
</reference>
<dbReference type="AlphaFoldDB" id="A0A9W6HS41"/>
<feature type="transmembrane region" description="Helical" evidence="8">
    <location>
        <begin position="208"/>
        <end position="230"/>
    </location>
</feature>
<feature type="transmembrane region" description="Helical" evidence="8">
    <location>
        <begin position="107"/>
        <end position="127"/>
    </location>
</feature>
<evidence type="ECO:0000256" key="6">
    <source>
        <dbReference type="ARBA" id="ARBA00022989"/>
    </source>
</evidence>
<evidence type="ECO:0000256" key="1">
    <source>
        <dbReference type="ARBA" id="ARBA00004651"/>
    </source>
</evidence>
<dbReference type="PANTHER" id="PTHR30472:SF1">
    <property type="entry name" value="FE(3+) DICITRATE TRANSPORT SYSTEM PERMEASE PROTEIN FECC-RELATED"/>
    <property type="match status" value="1"/>
</dbReference>
<accession>A0A9W6HS41</accession>
<keyword evidence="10" id="KW-1185">Reference proteome</keyword>
<organism evidence="9 10">
    <name type="scientific">Microbacterium keratanolyticum</name>
    <dbReference type="NCBI Taxonomy" id="67574"/>
    <lineage>
        <taxon>Bacteria</taxon>
        <taxon>Bacillati</taxon>
        <taxon>Actinomycetota</taxon>
        <taxon>Actinomycetes</taxon>
        <taxon>Micrococcales</taxon>
        <taxon>Microbacteriaceae</taxon>
        <taxon>Microbacterium</taxon>
    </lineage>
</organism>
<evidence type="ECO:0000256" key="3">
    <source>
        <dbReference type="ARBA" id="ARBA00022448"/>
    </source>
</evidence>
<feature type="transmembrane region" description="Helical" evidence="8">
    <location>
        <begin position="21"/>
        <end position="48"/>
    </location>
</feature>
<dbReference type="RefSeq" id="WP_204938740.1">
    <property type="nucleotide sequence ID" value="NZ_BAAAUM010000001.1"/>
</dbReference>
<proteinExistence type="inferred from homology"/>
<name>A0A9W6HS41_9MICO</name>
<feature type="transmembrane region" description="Helical" evidence="8">
    <location>
        <begin position="290"/>
        <end position="311"/>
    </location>
</feature>
<feature type="transmembrane region" description="Helical" evidence="8">
    <location>
        <begin position="323"/>
        <end position="341"/>
    </location>
</feature>
<dbReference type="CDD" id="cd06550">
    <property type="entry name" value="TM_ABC_iron-siderophores_like"/>
    <property type="match status" value="1"/>
</dbReference>
<comment type="subcellular location">
    <subcellularLocation>
        <location evidence="1">Cell membrane</location>
        <topology evidence="1">Multi-pass membrane protein</topology>
    </subcellularLocation>
</comment>
<evidence type="ECO:0000256" key="4">
    <source>
        <dbReference type="ARBA" id="ARBA00022475"/>
    </source>
</evidence>
<sequence>MPTRQAPPPILAESAQRIGRGALPFVIAGIALVAAVILSLAIGARAVAIDEVALSLLGIGDENVVGIVGTLRVNRTINGLICGVALGLAGVLMQALTRNPIADPGMLGVNAGAAFGVVVGLSAFAALGAGGTIWFALAGAALAAGVIFAFSTSRVVAGSPVRLTLAGVAFSAVLAGASQAIVLSNETVLDSFRFWRVGSLTARPVEDALPLIGFVVVGTILALLIAPSLNMMALGDDSAIALGVRPGAVRLLVLLAVTLLCGTATALAGPISFVGLLVPHLLRRVVGPDLRIILPLALLASPVLLLVADVCGRVIGNGAEVQVGVVTALIGGPLLIAIVSGRRRGVLS</sequence>
<dbReference type="InterPro" id="IPR037294">
    <property type="entry name" value="ABC_BtuC-like"/>
</dbReference>
<keyword evidence="7 8" id="KW-0472">Membrane</keyword>
<protein>
    <submittedName>
        <fullName evidence="9">Iron ABC transporter permease</fullName>
    </submittedName>
</protein>
<dbReference type="EMBL" id="BSET01000001">
    <property type="protein sequence ID" value="GLK01081.1"/>
    <property type="molecule type" value="Genomic_DNA"/>
</dbReference>
<dbReference type="InterPro" id="IPR000522">
    <property type="entry name" value="ABC_transptr_permease_BtuC"/>
</dbReference>
<dbReference type="SUPFAM" id="SSF81345">
    <property type="entry name" value="ABC transporter involved in vitamin B12 uptake, BtuC"/>
    <property type="match status" value="1"/>
</dbReference>
<comment type="similarity">
    <text evidence="2">Belongs to the binding-protein-dependent transport system permease family. FecCD subfamily.</text>
</comment>
<feature type="transmembrane region" description="Helical" evidence="8">
    <location>
        <begin position="163"/>
        <end position="183"/>
    </location>
</feature>
<dbReference type="PANTHER" id="PTHR30472">
    <property type="entry name" value="FERRIC ENTEROBACTIN TRANSPORT SYSTEM PERMEASE PROTEIN"/>
    <property type="match status" value="1"/>
</dbReference>
<gene>
    <name evidence="9" type="ORF">GCM10017596_07960</name>
</gene>
<comment type="caution">
    <text evidence="9">The sequence shown here is derived from an EMBL/GenBank/DDBJ whole genome shotgun (WGS) entry which is preliminary data.</text>
</comment>